<dbReference type="InterPro" id="IPR001902">
    <property type="entry name" value="SLC26A/SulP_fam"/>
</dbReference>
<feature type="transmembrane region" description="Helical" evidence="5">
    <location>
        <begin position="457"/>
        <end position="473"/>
    </location>
</feature>
<evidence type="ECO:0000256" key="4">
    <source>
        <dbReference type="ARBA" id="ARBA00023136"/>
    </source>
</evidence>
<feature type="transmembrane region" description="Helical" evidence="5">
    <location>
        <begin position="52"/>
        <end position="74"/>
    </location>
</feature>
<dbReference type="EMBL" id="CAJVPK010000143">
    <property type="protein sequence ID" value="CAG8458954.1"/>
    <property type="molecule type" value="Genomic_DNA"/>
</dbReference>
<dbReference type="GO" id="GO:0016020">
    <property type="term" value="C:membrane"/>
    <property type="evidence" value="ECO:0007669"/>
    <property type="project" value="UniProtKB-SubCell"/>
</dbReference>
<name>A0A9N8VS20_9GLOM</name>
<keyword evidence="3 5" id="KW-1133">Transmembrane helix</keyword>
<dbReference type="CDD" id="cd07042">
    <property type="entry name" value="STAS_SulP_like_sulfate_transporter"/>
    <property type="match status" value="1"/>
</dbReference>
<keyword evidence="8" id="KW-1185">Reference proteome</keyword>
<feature type="transmembrane region" description="Helical" evidence="5">
    <location>
        <begin position="172"/>
        <end position="197"/>
    </location>
</feature>
<dbReference type="NCBIfam" id="TIGR00815">
    <property type="entry name" value="sulP"/>
    <property type="match status" value="1"/>
</dbReference>
<dbReference type="AlphaFoldDB" id="A0A9N8VS20"/>
<feature type="transmembrane region" description="Helical" evidence="5">
    <location>
        <begin position="139"/>
        <end position="160"/>
    </location>
</feature>
<dbReference type="GO" id="GO:0055085">
    <property type="term" value="P:transmembrane transport"/>
    <property type="evidence" value="ECO:0007669"/>
    <property type="project" value="InterPro"/>
</dbReference>
<sequence length="719" mass="79533">MEDNQYIYPSKERNLKNLKEKINKTLPKIPNYVVDYVKSLFPIFNWIHRYNLTWLTGDLIAGITVGTVLIPQGMAYAKIAQLKPEYGLYSSFIGVSIYCFFATSKDITLGPVAVMSLLMGQAINKLIDLYPDGSLTPEAIATSLCLLSGLLALIIGLFRLGIFVEFIPSPVIAGFTTGSAITIAVGQIAKLLGISGIDNKKPTYLVLVKTLSHLNQIRIDAALGAFSLLYLYALKYGCVYLGKRFPKRERLFFFISIIRIGSLVVICTLFSFLINLNNRKDLTKSPISILRNVPSGFKHIGVPDISISMIKKVGSYIPSSTIVLILEHIAIAKTFGRINDYKKLIAIGVTNIVGSFFGAYPATGSFSRTAIKAKSGVRTPIAGIFSGVLVILALFVLTPAFSYIPDASLSAIIIHAVLDLISSYSYVKQLWEIQFWDFVTFTLGVLVTIFFSTEMGIYVSTGFALLILLLRLARPRIDIIGYLTIVTDDSDMSQKHVYVPLRKDFPEAVPPPDGVLIFKFEESLTYPNSSYIDSRVIDHARLKTRRMKKVVKKAGDRPWNDVDDEKEARKENEKLPQLRAAVFDLSAVSVIDSTGMQALLGIKNELNKHAGCPVEYHFACINTNSIQRSLIMCGFGTFDKGEDLKDVHSNNDLEANNVNNTSDEVEIDGVKKDSTIIDVTTQSNSSSSSSTKTSKRFFHFTLQEAVTAATNGNMVRKID</sequence>
<comment type="subcellular location">
    <subcellularLocation>
        <location evidence="1">Membrane</location>
        <topology evidence="1">Multi-pass membrane protein</topology>
    </subcellularLocation>
</comment>
<evidence type="ECO:0000259" key="6">
    <source>
        <dbReference type="PROSITE" id="PS50801"/>
    </source>
</evidence>
<comment type="caution">
    <text evidence="7">The sequence shown here is derived from an EMBL/GenBank/DDBJ whole genome shotgun (WGS) entry which is preliminary data.</text>
</comment>
<evidence type="ECO:0000256" key="1">
    <source>
        <dbReference type="ARBA" id="ARBA00004141"/>
    </source>
</evidence>
<dbReference type="InterPro" id="IPR036513">
    <property type="entry name" value="STAS_dom_sf"/>
</dbReference>
<protein>
    <submittedName>
        <fullName evidence="7">852_t:CDS:1</fullName>
    </submittedName>
</protein>
<feature type="transmembrane region" description="Helical" evidence="5">
    <location>
        <begin position="344"/>
        <end position="360"/>
    </location>
</feature>
<dbReference type="InterPro" id="IPR011547">
    <property type="entry name" value="SLC26A/SulP_dom"/>
</dbReference>
<dbReference type="InterPro" id="IPR002645">
    <property type="entry name" value="STAS_dom"/>
</dbReference>
<feature type="transmembrane region" description="Helical" evidence="5">
    <location>
        <begin position="407"/>
        <end position="427"/>
    </location>
</feature>
<feature type="transmembrane region" description="Helical" evidence="5">
    <location>
        <begin position="86"/>
        <end position="102"/>
    </location>
</feature>
<accession>A0A9N8VS20</accession>
<dbReference type="PROSITE" id="PS50801">
    <property type="entry name" value="STAS"/>
    <property type="match status" value="1"/>
</dbReference>
<dbReference type="Proteomes" id="UP000789706">
    <property type="component" value="Unassembled WGS sequence"/>
</dbReference>
<keyword evidence="4 5" id="KW-0472">Membrane</keyword>
<gene>
    <name evidence="7" type="ORF">DEBURN_LOCUS2572</name>
</gene>
<dbReference type="Pfam" id="PF01740">
    <property type="entry name" value="STAS"/>
    <property type="match status" value="1"/>
</dbReference>
<feature type="transmembrane region" description="Helical" evidence="5">
    <location>
        <begin position="251"/>
        <end position="274"/>
    </location>
</feature>
<organism evidence="7 8">
    <name type="scientific">Diversispora eburnea</name>
    <dbReference type="NCBI Taxonomy" id="1213867"/>
    <lineage>
        <taxon>Eukaryota</taxon>
        <taxon>Fungi</taxon>
        <taxon>Fungi incertae sedis</taxon>
        <taxon>Mucoromycota</taxon>
        <taxon>Glomeromycotina</taxon>
        <taxon>Glomeromycetes</taxon>
        <taxon>Diversisporales</taxon>
        <taxon>Diversisporaceae</taxon>
        <taxon>Diversispora</taxon>
    </lineage>
</organism>
<evidence type="ECO:0000256" key="3">
    <source>
        <dbReference type="ARBA" id="ARBA00022989"/>
    </source>
</evidence>
<dbReference type="SUPFAM" id="SSF52091">
    <property type="entry name" value="SpoIIaa-like"/>
    <property type="match status" value="1"/>
</dbReference>
<evidence type="ECO:0000313" key="7">
    <source>
        <dbReference type="EMBL" id="CAG8458954.1"/>
    </source>
</evidence>
<feature type="transmembrane region" description="Helical" evidence="5">
    <location>
        <begin position="381"/>
        <end position="401"/>
    </location>
</feature>
<feature type="domain" description="STAS" evidence="6">
    <location>
        <begin position="513"/>
        <end position="635"/>
    </location>
</feature>
<dbReference type="Gene3D" id="3.30.750.24">
    <property type="entry name" value="STAS domain"/>
    <property type="match status" value="1"/>
</dbReference>
<evidence type="ECO:0000256" key="2">
    <source>
        <dbReference type="ARBA" id="ARBA00022692"/>
    </source>
</evidence>
<proteinExistence type="predicted"/>
<evidence type="ECO:0000256" key="5">
    <source>
        <dbReference type="SAM" id="Phobius"/>
    </source>
</evidence>
<dbReference type="OrthoDB" id="288203at2759"/>
<dbReference type="Pfam" id="PF00916">
    <property type="entry name" value="Sulfate_transp"/>
    <property type="match status" value="1"/>
</dbReference>
<feature type="transmembrane region" description="Helical" evidence="5">
    <location>
        <begin position="217"/>
        <end position="239"/>
    </location>
</feature>
<evidence type="ECO:0000313" key="8">
    <source>
        <dbReference type="Proteomes" id="UP000789706"/>
    </source>
</evidence>
<keyword evidence="2 5" id="KW-0812">Transmembrane</keyword>
<reference evidence="7" key="1">
    <citation type="submission" date="2021-06" db="EMBL/GenBank/DDBJ databases">
        <authorList>
            <person name="Kallberg Y."/>
            <person name="Tangrot J."/>
            <person name="Rosling A."/>
        </authorList>
    </citation>
    <scope>NUCLEOTIDE SEQUENCE</scope>
    <source>
        <strain evidence="7">AZ414A</strain>
    </source>
</reference>
<dbReference type="PANTHER" id="PTHR11814">
    <property type="entry name" value="SULFATE TRANSPORTER"/>
    <property type="match status" value="1"/>
</dbReference>